<feature type="domain" description="ABC transporter" evidence="3">
    <location>
        <begin position="6"/>
        <end position="229"/>
    </location>
</feature>
<keyword evidence="1" id="KW-0547">Nucleotide-binding</keyword>
<evidence type="ECO:0000313" key="5">
    <source>
        <dbReference type="Proteomes" id="UP000189464"/>
    </source>
</evidence>
<dbReference type="InterPro" id="IPR027417">
    <property type="entry name" value="P-loop_NTPase"/>
</dbReference>
<dbReference type="SMART" id="SM00382">
    <property type="entry name" value="AAA"/>
    <property type="match status" value="1"/>
</dbReference>
<dbReference type="PANTHER" id="PTHR43158">
    <property type="entry name" value="SKFA PEPTIDE EXPORT ATP-BINDING PROTEIN SKFE"/>
    <property type="match status" value="1"/>
</dbReference>
<dbReference type="STRING" id="1833852.B0537_13625"/>
<dbReference type="EMBL" id="CP019698">
    <property type="protein sequence ID" value="AQS60019.1"/>
    <property type="molecule type" value="Genomic_DNA"/>
</dbReference>
<keyword evidence="5" id="KW-1185">Reference proteome</keyword>
<protein>
    <submittedName>
        <fullName evidence="4">Spermidine/putrescine ABC transporter ATP-binding protein</fullName>
    </submittedName>
</protein>
<dbReference type="InterPro" id="IPR003593">
    <property type="entry name" value="AAA+_ATPase"/>
</dbReference>
<sequence>MSEHIIEFQNVTKKYPGQIALRDVSFTLPRHKIIGLVGPNGSGKSTLLKLTAGLLHPSNGMVKVNGRKVNRRIAAEVAYLSELDVLYPFYTVEETINFYAGMFADFDEPKAREMLSFMQLDPHKKVKELSKGNRGRLKIILVLARRVPLILMDEPLAGLDPLVRDSIIQSLISYLDLSEQTVIITTHEVSEMEPILDMVVAVQNGRIQGMAEVDEIRSKYGKSLVEWMKETLVS</sequence>
<dbReference type="Gene3D" id="3.40.50.300">
    <property type="entry name" value="P-loop containing nucleotide triphosphate hydrolases"/>
    <property type="match status" value="1"/>
</dbReference>
<dbReference type="SUPFAM" id="SSF52540">
    <property type="entry name" value="P-loop containing nucleoside triphosphate hydrolases"/>
    <property type="match status" value="1"/>
</dbReference>
<evidence type="ECO:0000313" key="4">
    <source>
        <dbReference type="EMBL" id="AQS60019.1"/>
    </source>
</evidence>
<proteinExistence type="predicted"/>
<dbReference type="OrthoDB" id="9804819at2"/>
<dbReference type="KEGG" id="dfg:B0537_13625"/>
<dbReference type="Proteomes" id="UP000189464">
    <property type="component" value="Chromosome"/>
</dbReference>
<dbReference type="InterPro" id="IPR003439">
    <property type="entry name" value="ABC_transporter-like_ATP-bd"/>
</dbReference>
<keyword evidence="2 4" id="KW-0067">ATP-binding</keyword>
<gene>
    <name evidence="4" type="ORF">B0537_13625</name>
</gene>
<dbReference type="PROSITE" id="PS50893">
    <property type="entry name" value="ABC_TRANSPORTER_2"/>
    <property type="match status" value="1"/>
</dbReference>
<reference evidence="4 5" key="1">
    <citation type="journal article" date="2016" name="Int. J. Syst. Evol. Microbiol.">
        <title>Desulfotomaculum ferrireducens sp. nov., a moderately thermophilic sulfate-reducing and dissimilatory Fe(III)-reducing bacterium isolated from compost.</title>
        <authorList>
            <person name="Yang G."/>
            <person name="Guo J."/>
            <person name="Zhuang L."/>
            <person name="Yuan Y."/>
            <person name="Zhou S."/>
        </authorList>
    </citation>
    <scope>NUCLEOTIDE SEQUENCE [LARGE SCALE GENOMIC DNA]</scope>
    <source>
        <strain evidence="4 5">GSS09</strain>
    </source>
</reference>
<evidence type="ECO:0000256" key="2">
    <source>
        <dbReference type="ARBA" id="ARBA00022840"/>
    </source>
</evidence>
<dbReference type="AlphaFoldDB" id="A0A1S6IZ20"/>
<name>A0A1S6IZ20_9FIRM</name>
<dbReference type="GO" id="GO:0005524">
    <property type="term" value="F:ATP binding"/>
    <property type="evidence" value="ECO:0007669"/>
    <property type="project" value="UniProtKB-KW"/>
</dbReference>
<evidence type="ECO:0000256" key="1">
    <source>
        <dbReference type="ARBA" id="ARBA00022741"/>
    </source>
</evidence>
<dbReference type="RefSeq" id="WP_077715062.1">
    <property type="nucleotide sequence ID" value="NZ_CP019698.1"/>
</dbReference>
<evidence type="ECO:0000259" key="3">
    <source>
        <dbReference type="PROSITE" id="PS50893"/>
    </source>
</evidence>
<dbReference type="PANTHER" id="PTHR43158:SF1">
    <property type="entry name" value="ABC TRANSPORTER, ATP-BINDING PROTEIN"/>
    <property type="match status" value="1"/>
</dbReference>
<dbReference type="CDD" id="cd03230">
    <property type="entry name" value="ABC_DR_subfamily_A"/>
    <property type="match status" value="1"/>
</dbReference>
<organism evidence="4 5">
    <name type="scientific">Desulforamulus ferrireducens</name>
    <dbReference type="NCBI Taxonomy" id="1833852"/>
    <lineage>
        <taxon>Bacteria</taxon>
        <taxon>Bacillati</taxon>
        <taxon>Bacillota</taxon>
        <taxon>Clostridia</taxon>
        <taxon>Eubacteriales</taxon>
        <taxon>Peptococcaceae</taxon>
        <taxon>Desulforamulus</taxon>
    </lineage>
</organism>
<dbReference type="GO" id="GO:0016887">
    <property type="term" value="F:ATP hydrolysis activity"/>
    <property type="evidence" value="ECO:0007669"/>
    <property type="project" value="InterPro"/>
</dbReference>
<accession>A0A1S6IZ20</accession>
<dbReference type="Pfam" id="PF00005">
    <property type="entry name" value="ABC_tran"/>
    <property type="match status" value="1"/>
</dbReference>